<evidence type="ECO:0000256" key="5">
    <source>
        <dbReference type="ARBA" id="ARBA00025933"/>
    </source>
</evidence>
<comment type="similarity">
    <text evidence="2">Belongs to the flagella basal body rod proteins family.</text>
</comment>
<dbReference type="PANTHER" id="PTHR30435:SF2">
    <property type="entry name" value="FLAGELLAR BASAL-BODY ROD PROTEIN FLGC"/>
    <property type="match status" value="1"/>
</dbReference>
<evidence type="ECO:0000313" key="10">
    <source>
        <dbReference type="Proteomes" id="UP000077405"/>
    </source>
</evidence>
<reference evidence="9 10" key="1">
    <citation type="journal article" date="2013" name="Int. J. Syst. Evol. Microbiol.">
        <title>Azospirillum humicireducens sp. nov., a nitrogen-fixing bacterium isolated from a microbial fuel cell.</title>
        <authorList>
            <person name="Zhou S."/>
            <person name="Han L."/>
            <person name="Wang Y."/>
            <person name="Yang G."/>
            <person name="Zhuang L."/>
            <person name="Hu P."/>
        </authorList>
    </citation>
    <scope>NUCLEOTIDE SEQUENCE [LARGE SCALE GENOMIC DNA]</scope>
    <source>
        <strain evidence="9 10">SgZ-5</strain>
    </source>
</reference>
<evidence type="ECO:0000313" key="9">
    <source>
        <dbReference type="EMBL" id="ANC93223.2"/>
    </source>
</evidence>
<dbReference type="Pfam" id="PF06429">
    <property type="entry name" value="Flg_bbr_C"/>
    <property type="match status" value="1"/>
</dbReference>
<evidence type="ECO:0000256" key="3">
    <source>
        <dbReference type="ARBA" id="ARBA00017941"/>
    </source>
</evidence>
<comment type="subcellular location">
    <subcellularLocation>
        <location evidence="1 6">Bacterial flagellum basal body</location>
    </subcellularLocation>
</comment>
<feature type="domain" description="Flagellar basal body rod protein N-terminal" evidence="7">
    <location>
        <begin position="11"/>
        <end position="37"/>
    </location>
</feature>
<dbReference type="RefSeq" id="WP_108546666.1">
    <property type="nucleotide sequence ID" value="NZ_CP015285.1"/>
</dbReference>
<dbReference type="GO" id="GO:0030694">
    <property type="term" value="C:bacterial-type flagellum basal body, rod"/>
    <property type="evidence" value="ECO:0007669"/>
    <property type="project" value="UniProtKB-UniRule"/>
</dbReference>
<keyword evidence="9" id="KW-0282">Flagellum</keyword>
<keyword evidence="9" id="KW-0966">Cell projection</keyword>
<dbReference type="AlphaFoldDB" id="A0A160JJ73"/>
<evidence type="ECO:0000256" key="4">
    <source>
        <dbReference type="ARBA" id="ARBA00023143"/>
    </source>
</evidence>
<dbReference type="Pfam" id="PF00460">
    <property type="entry name" value="Flg_bb_rod"/>
    <property type="match status" value="1"/>
</dbReference>
<sequence length="139" mass="15223">MMNDALGATLKIAGAGLQAQSTRLRVVAENLANADSTATTKGGDPYRRKTVSFDSMMDRGVGAELVKVKQIGRDRSDFQLAYDPSHPAADDKGYVKKPNVQPLIEMMDMREAGRAFEASMNVIEQSRAMMTRVVDLLRS</sequence>
<evidence type="ECO:0000259" key="8">
    <source>
        <dbReference type="Pfam" id="PF06429"/>
    </source>
</evidence>
<feature type="domain" description="Flagellar basal-body/hook protein C-terminal" evidence="8">
    <location>
        <begin position="93"/>
        <end position="135"/>
    </location>
</feature>
<dbReference type="EMBL" id="CP015285">
    <property type="protein sequence ID" value="ANC93223.2"/>
    <property type="molecule type" value="Genomic_DNA"/>
</dbReference>
<evidence type="ECO:0000256" key="2">
    <source>
        <dbReference type="ARBA" id="ARBA00009677"/>
    </source>
</evidence>
<keyword evidence="9" id="KW-0969">Cilium</keyword>
<dbReference type="InterPro" id="IPR006299">
    <property type="entry name" value="FlgC"/>
</dbReference>
<accession>A0A160JJ73</accession>
<dbReference type="OrthoDB" id="9813951at2"/>
<dbReference type="GO" id="GO:0071978">
    <property type="term" value="P:bacterial-type flagellum-dependent swarming motility"/>
    <property type="evidence" value="ECO:0007669"/>
    <property type="project" value="TreeGrafter"/>
</dbReference>
<evidence type="ECO:0000259" key="7">
    <source>
        <dbReference type="Pfam" id="PF00460"/>
    </source>
</evidence>
<dbReference type="InterPro" id="IPR010930">
    <property type="entry name" value="Flg_bb/hook_C_dom"/>
</dbReference>
<dbReference type="PANTHER" id="PTHR30435">
    <property type="entry name" value="FLAGELLAR PROTEIN"/>
    <property type="match status" value="1"/>
</dbReference>
<organism evidence="9 10">
    <name type="scientific">Azospirillum humicireducens</name>
    <dbReference type="NCBI Taxonomy" id="1226968"/>
    <lineage>
        <taxon>Bacteria</taxon>
        <taxon>Pseudomonadati</taxon>
        <taxon>Pseudomonadota</taxon>
        <taxon>Alphaproteobacteria</taxon>
        <taxon>Rhodospirillales</taxon>
        <taxon>Azospirillaceae</taxon>
        <taxon>Azospirillum</taxon>
    </lineage>
</organism>
<protein>
    <recommendedName>
        <fullName evidence="3 6">Flagellar basal-body rod protein FlgC</fullName>
    </recommendedName>
</protein>
<proteinExistence type="inferred from homology"/>
<gene>
    <name evidence="9" type="ORF">A6A40_12930</name>
</gene>
<evidence type="ECO:0000256" key="1">
    <source>
        <dbReference type="ARBA" id="ARBA00004117"/>
    </source>
</evidence>
<dbReference type="InterPro" id="IPR001444">
    <property type="entry name" value="Flag_bb_rod_N"/>
</dbReference>
<name>A0A160JJ73_9PROT</name>
<evidence type="ECO:0000256" key="6">
    <source>
        <dbReference type="RuleBase" id="RU362062"/>
    </source>
</evidence>
<keyword evidence="10" id="KW-1185">Reference proteome</keyword>
<dbReference type="STRING" id="1226968.A6A40_12930"/>
<comment type="subunit">
    <text evidence="5 6">The basal body constitutes a major portion of the flagellar organelle and consists of four rings (L,P,S, and M) mounted on a central rod. The rod consists of about 26 subunits of FlgG in the distal portion, and FlgB, FlgC and FlgF are thought to build up the proximal portion of the rod with about 6 subunits each.</text>
</comment>
<dbReference type="NCBIfam" id="TIGR01395">
    <property type="entry name" value="FlgC"/>
    <property type="match status" value="1"/>
</dbReference>
<dbReference type="Proteomes" id="UP000077405">
    <property type="component" value="Chromosome"/>
</dbReference>
<dbReference type="PROSITE" id="PS00588">
    <property type="entry name" value="FLAGELLA_BB_ROD"/>
    <property type="match status" value="1"/>
</dbReference>
<keyword evidence="4 6" id="KW-0975">Bacterial flagellum</keyword>
<dbReference type="InterPro" id="IPR019776">
    <property type="entry name" value="Flagellar_basal_body_rod_CS"/>
</dbReference>
<dbReference type="KEGG" id="ahu:A6A40_12930"/>